<evidence type="ECO:0000256" key="3">
    <source>
        <dbReference type="RuleBase" id="RU000389"/>
    </source>
</evidence>
<comment type="caution">
    <text evidence="5">The sequence shown here is derived from an EMBL/GenBank/DDBJ whole genome shotgun (WGS) entry which is preliminary data.</text>
</comment>
<keyword evidence="2" id="KW-0488">Methylation</keyword>
<organism evidence="5 6">
    <name type="scientific">Massilia aquatica</name>
    <dbReference type="NCBI Taxonomy" id="2609000"/>
    <lineage>
        <taxon>Bacteria</taxon>
        <taxon>Pseudomonadati</taxon>
        <taxon>Pseudomonadota</taxon>
        <taxon>Betaproteobacteria</taxon>
        <taxon>Burkholderiales</taxon>
        <taxon>Oxalobacteraceae</taxon>
        <taxon>Telluria group</taxon>
        <taxon>Massilia</taxon>
    </lineage>
</organism>
<evidence type="ECO:0000256" key="1">
    <source>
        <dbReference type="ARBA" id="ARBA00005233"/>
    </source>
</evidence>
<comment type="similarity">
    <text evidence="1 3">Belongs to the N-Me-Phe pilin family.</text>
</comment>
<dbReference type="SUPFAM" id="SSF54523">
    <property type="entry name" value="Pili subunits"/>
    <property type="match status" value="1"/>
</dbReference>
<dbReference type="InterPro" id="IPR045584">
    <property type="entry name" value="Pilin-like"/>
</dbReference>
<dbReference type="NCBIfam" id="TIGR02532">
    <property type="entry name" value="IV_pilin_GFxxxE"/>
    <property type="match status" value="1"/>
</dbReference>
<keyword evidence="6" id="KW-1185">Reference proteome</keyword>
<dbReference type="Proteomes" id="UP000819052">
    <property type="component" value="Unassembled WGS sequence"/>
</dbReference>
<evidence type="ECO:0000313" key="5">
    <source>
        <dbReference type="EMBL" id="NHZ38562.1"/>
    </source>
</evidence>
<keyword evidence="4" id="KW-0472">Membrane</keyword>
<feature type="transmembrane region" description="Helical" evidence="4">
    <location>
        <begin position="20"/>
        <end position="41"/>
    </location>
</feature>
<dbReference type="PROSITE" id="PS00409">
    <property type="entry name" value="PROKAR_NTER_METHYL"/>
    <property type="match status" value="1"/>
</dbReference>
<evidence type="ECO:0000256" key="2">
    <source>
        <dbReference type="ARBA" id="ARBA00022481"/>
    </source>
</evidence>
<accession>A0ABX0LVK1</accession>
<gene>
    <name evidence="5" type="ORF">F1609_00040</name>
</gene>
<evidence type="ECO:0000313" key="6">
    <source>
        <dbReference type="Proteomes" id="UP000819052"/>
    </source>
</evidence>
<keyword evidence="3" id="KW-0281">Fimbrium</keyword>
<dbReference type="Pfam" id="PF00114">
    <property type="entry name" value="Pilin"/>
    <property type="match status" value="1"/>
</dbReference>
<protein>
    <submittedName>
        <fullName evidence="5">Pilin</fullName>
    </submittedName>
</protein>
<keyword evidence="4" id="KW-1133">Transmembrane helix</keyword>
<dbReference type="Pfam" id="PF07963">
    <property type="entry name" value="N_methyl"/>
    <property type="match status" value="1"/>
</dbReference>
<name>A0ABX0LVK1_9BURK</name>
<evidence type="ECO:0000256" key="4">
    <source>
        <dbReference type="SAM" id="Phobius"/>
    </source>
</evidence>
<dbReference type="PANTHER" id="PTHR30093:SF34">
    <property type="entry name" value="PREPILIN PEPTIDASE-DEPENDENT PROTEIN D"/>
    <property type="match status" value="1"/>
</dbReference>
<dbReference type="InterPro" id="IPR012902">
    <property type="entry name" value="N_methyl_site"/>
</dbReference>
<dbReference type="Gene3D" id="3.30.700.10">
    <property type="entry name" value="Glycoprotein, Type 4 Pilin"/>
    <property type="match status" value="1"/>
</dbReference>
<dbReference type="EMBL" id="VVIW01000001">
    <property type="protein sequence ID" value="NHZ38562.1"/>
    <property type="molecule type" value="Genomic_DNA"/>
</dbReference>
<proteinExistence type="inferred from homology"/>
<dbReference type="PANTHER" id="PTHR30093">
    <property type="entry name" value="GENERAL SECRETION PATHWAY PROTEIN G"/>
    <property type="match status" value="1"/>
</dbReference>
<reference evidence="5 6" key="1">
    <citation type="submission" date="2019-09" db="EMBL/GenBank/DDBJ databases">
        <title>Taxonomy of Antarctic Massilia spp.: description of Massilia rubra sp. nov., Massilia aquatica sp. nov., Massilia mucilaginosa sp. nov., Massilia frigida sp. nov. isolated from streams, lakes and regoliths.</title>
        <authorList>
            <person name="Holochova P."/>
            <person name="Sedlacek I."/>
            <person name="Kralova S."/>
            <person name="Maslanova I."/>
            <person name="Busse H.-J."/>
            <person name="Stankova E."/>
            <person name="Vrbovska V."/>
            <person name="Kovarovic V."/>
            <person name="Bartak M."/>
            <person name="Svec P."/>
            <person name="Pantucek R."/>
        </authorList>
    </citation>
    <scope>NUCLEOTIDE SEQUENCE [LARGE SCALE GENOMIC DNA]</scope>
    <source>
        <strain evidence="5 6">CCM 8693</strain>
    </source>
</reference>
<sequence>MRKIEKVTSKLKSAQSGFTLIELMIVVAIIGILASVALPAYQNYVAQAQAVTGLAEITAGKVIVEAKLAEGVETALTEPEALGIQSTTSRCAITVFISSAGDSKLECTLKGSTNVEGRIITLTRSQDAGDTSGAWLCSSTLHAKIKPKECS</sequence>
<dbReference type="RefSeq" id="WP_187362883.1">
    <property type="nucleotide sequence ID" value="NZ_VVIW01000001.1"/>
</dbReference>
<dbReference type="InterPro" id="IPR001082">
    <property type="entry name" value="Pilin"/>
</dbReference>
<keyword evidence="4" id="KW-0812">Transmembrane</keyword>